<keyword evidence="3" id="KW-1185">Reference proteome</keyword>
<evidence type="ECO:0000313" key="3">
    <source>
        <dbReference type="Proteomes" id="UP000199664"/>
    </source>
</evidence>
<dbReference type="RefSeq" id="WP_244543819.1">
    <property type="nucleotide sequence ID" value="NZ_FOAN01000003.1"/>
</dbReference>
<sequence length="196" mass="20362">MDEASTEDDLIVEEAAAPVVSPPPPWADWASIAIDGLDDPRALALAAGSAAGPSDMIIDAGRFYVRNVTQAALDAAAAAYDPTARAKDELLAYAASTRWQKEVGGVVVAGVPVATDDRSKLMITGARIAAMLDPEWSTIWHGSDQNTYPIDATAMIAISDDVQAHVNATFATFAAVKAAIDAGTITTTAEVDAAFE</sequence>
<dbReference type="EMBL" id="FOAN01000003">
    <property type="protein sequence ID" value="SEL39324.1"/>
    <property type="molecule type" value="Genomic_DNA"/>
</dbReference>
<evidence type="ECO:0000313" key="2">
    <source>
        <dbReference type="EMBL" id="SEL39324.1"/>
    </source>
</evidence>
<reference evidence="3" key="1">
    <citation type="submission" date="2016-10" db="EMBL/GenBank/DDBJ databases">
        <authorList>
            <person name="Varghese N."/>
            <person name="Submissions S."/>
        </authorList>
    </citation>
    <scope>NUCLEOTIDE SEQUENCE [LARGE SCALE GENOMIC DNA]</scope>
    <source>
        <strain evidence="3">LMG 26383,CCUG 61248,R- 45681</strain>
    </source>
</reference>
<gene>
    <name evidence="2" type="ORF">SAMN04515666_103611</name>
</gene>
<dbReference type="InterPro" id="IPR025484">
    <property type="entry name" value="DUF4376"/>
</dbReference>
<evidence type="ECO:0000259" key="1">
    <source>
        <dbReference type="Pfam" id="PF14301"/>
    </source>
</evidence>
<accession>A0A1H7PV97</accession>
<feature type="domain" description="DUF4376" evidence="1">
    <location>
        <begin position="86"/>
        <end position="194"/>
    </location>
</feature>
<dbReference type="Pfam" id="PF14301">
    <property type="entry name" value="DUF4376"/>
    <property type="match status" value="1"/>
</dbReference>
<dbReference type="Proteomes" id="UP000199664">
    <property type="component" value="Unassembled WGS sequence"/>
</dbReference>
<protein>
    <recommendedName>
        <fullName evidence="1">DUF4376 domain-containing protein</fullName>
    </recommendedName>
</protein>
<dbReference type="STRING" id="1036779.SAMN04515666_103611"/>
<organism evidence="2 3">
    <name type="scientific">Bosea lupini</name>
    <dbReference type="NCBI Taxonomy" id="1036779"/>
    <lineage>
        <taxon>Bacteria</taxon>
        <taxon>Pseudomonadati</taxon>
        <taxon>Pseudomonadota</taxon>
        <taxon>Alphaproteobacteria</taxon>
        <taxon>Hyphomicrobiales</taxon>
        <taxon>Boseaceae</taxon>
        <taxon>Bosea</taxon>
    </lineage>
</organism>
<proteinExistence type="predicted"/>
<dbReference type="AlphaFoldDB" id="A0A1H7PV97"/>
<name>A0A1H7PV97_9HYPH</name>